<dbReference type="EMBL" id="BNCO01000004">
    <property type="protein sequence ID" value="GIL47710.1"/>
    <property type="molecule type" value="Genomic_DNA"/>
</dbReference>
<feature type="non-terminal residue" evidence="2">
    <location>
        <position position="1"/>
    </location>
</feature>
<evidence type="ECO:0000313" key="3">
    <source>
        <dbReference type="Proteomes" id="UP000747399"/>
    </source>
</evidence>
<protein>
    <submittedName>
        <fullName evidence="2">Uncharacterized protein</fullName>
    </submittedName>
</protein>
<keyword evidence="3" id="KW-1185">Reference proteome</keyword>
<accession>A0A8J4EUX0</accession>
<dbReference type="Proteomes" id="UP000747399">
    <property type="component" value="Unassembled WGS sequence"/>
</dbReference>
<feature type="region of interest" description="Disordered" evidence="1">
    <location>
        <begin position="36"/>
        <end position="116"/>
    </location>
</feature>
<gene>
    <name evidence="2" type="ORF">Vafri_4470</name>
</gene>
<organism evidence="2 3">
    <name type="scientific">Volvox africanus</name>
    <dbReference type="NCBI Taxonomy" id="51714"/>
    <lineage>
        <taxon>Eukaryota</taxon>
        <taxon>Viridiplantae</taxon>
        <taxon>Chlorophyta</taxon>
        <taxon>core chlorophytes</taxon>
        <taxon>Chlorophyceae</taxon>
        <taxon>CS clade</taxon>
        <taxon>Chlamydomonadales</taxon>
        <taxon>Volvocaceae</taxon>
        <taxon>Volvox</taxon>
    </lineage>
</organism>
<dbReference type="AlphaFoldDB" id="A0A8J4EUX0"/>
<name>A0A8J4EUX0_9CHLO</name>
<feature type="non-terminal residue" evidence="2">
    <location>
        <position position="116"/>
    </location>
</feature>
<comment type="caution">
    <text evidence="2">The sequence shown here is derived from an EMBL/GenBank/DDBJ whole genome shotgun (WGS) entry which is preliminary data.</text>
</comment>
<evidence type="ECO:0000313" key="2">
    <source>
        <dbReference type="EMBL" id="GIL47710.1"/>
    </source>
</evidence>
<evidence type="ECO:0000256" key="1">
    <source>
        <dbReference type="SAM" id="MobiDB-lite"/>
    </source>
</evidence>
<reference evidence="2" key="1">
    <citation type="journal article" date="2021" name="Proc. Natl. Acad. Sci. U.S.A.">
        <title>Three genomes in the algal genus Volvox reveal the fate of a haploid sex-determining region after a transition to homothallism.</title>
        <authorList>
            <person name="Yamamoto K."/>
            <person name="Hamaji T."/>
            <person name="Kawai-Toyooka H."/>
            <person name="Matsuzaki R."/>
            <person name="Takahashi F."/>
            <person name="Nishimura Y."/>
            <person name="Kawachi M."/>
            <person name="Noguchi H."/>
            <person name="Minakuchi Y."/>
            <person name="Umen J.G."/>
            <person name="Toyoda A."/>
            <person name="Nozaki H."/>
        </authorList>
    </citation>
    <scope>NUCLEOTIDE SEQUENCE</scope>
    <source>
        <strain evidence="2">NIES-3780</strain>
    </source>
</reference>
<proteinExistence type="predicted"/>
<sequence>CRVVKCALRAAAGHFFQNAQQAYALPPPLLLHHAHSNAAIEAHLGEKAARQPQPTPHSQAEPNPADHAEMTRRRTSHAQSKHEPTLSNPTQTWIDLKGQHCCRPGPRAVQRPKQVP</sequence>